<keyword evidence="4 7" id="KW-0456">Lyase</keyword>
<feature type="domain" description="Heparin-sulfate lyase N-terminal" evidence="6">
    <location>
        <begin position="115"/>
        <end position="260"/>
    </location>
</feature>
<dbReference type="AlphaFoldDB" id="A0AAJ6P2V5"/>
<evidence type="ECO:0000259" key="6">
    <source>
        <dbReference type="Pfam" id="PF16889"/>
    </source>
</evidence>
<evidence type="ECO:0000259" key="5">
    <source>
        <dbReference type="Pfam" id="PF07940"/>
    </source>
</evidence>
<sequence length="498" mass="57872">MLKRKLGVANKFVLDTTVPMRAENIVFASRINNNISYVSKNKFRFLNISHYFDNKIDWSYMVYGKLWAYNLNYFEYINQSDIAKKESLRLIESFSDSIKDNRTGLEPYPLSLRIINWIKFFVQNNIDDKRLNQLLWSQLQLLSKNKEYHLLGNHLLENGFALLFGAYYFDDKIMYQHAKQIILDELNEQILRDGAHFELSPMYHSLMTYRVLDVYNLVFSNELFAKELLQFLKQKVELMLSFLKVITFKNGDIPLVNDSAFGITPKPSQLFSYANQLELQVNDIQLSDSGYRKFYGDNYEFFIDVGEVGPTYQPGHAHADTFSFLLYISGRPVIIDTGTSTYEINETRFYERSTYAHNTVSINKENSSQVWAGHRVGIRANATILENNVESVIAEHNGYEKKFGVKHKRSVECLANHIVMNDDIWGNKGEAHFHFAPNEYIEVKENLVIGQDFILTFENATSLAISQSYCAFEFNEKKDINKVSVSFENNLTTKIDFL</sequence>
<comment type="subcellular location">
    <subcellularLocation>
        <location evidence="1">Periplasm</location>
    </subcellularLocation>
</comment>
<dbReference type="Gene3D" id="1.50.10.100">
    <property type="entry name" value="Chondroitin AC/alginate lyase"/>
    <property type="match status" value="1"/>
</dbReference>
<organism evidence="7 8">
    <name type="scientific">Phocoenobacter skyensis</name>
    <dbReference type="NCBI Taxonomy" id="97481"/>
    <lineage>
        <taxon>Bacteria</taxon>
        <taxon>Pseudomonadati</taxon>
        <taxon>Pseudomonadota</taxon>
        <taxon>Gammaproteobacteria</taxon>
        <taxon>Pasteurellales</taxon>
        <taxon>Pasteurellaceae</taxon>
        <taxon>Phocoenobacter</taxon>
    </lineage>
</organism>
<proteinExistence type="predicted"/>
<evidence type="ECO:0000313" key="8">
    <source>
        <dbReference type="Proteomes" id="UP001231736"/>
    </source>
</evidence>
<feature type="domain" description="Heparinase II/III-like C-terminal" evidence="5">
    <location>
        <begin position="285"/>
        <end position="495"/>
    </location>
</feature>
<dbReference type="Gene3D" id="2.70.98.70">
    <property type="match status" value="1"/>
</dbReference>
<dbReference type="SUPFAM" id="SSF48230">
    <property type="entry name" value="Chondroitin AC/alginate lyase"/>
    <property type="match status" value="1"/>
</dbReference>
<evidence type="ECO:0000256" key="4">
    <source>
        <dbReference type="ARBA" id="ARBA00023239"/>
    </source>
</evidence>
<evidence type="ECO:0000256" key="1">
    <source>
        <dbReference type="ARBA" id="ARBA00004418"/>
    </source>
</evidence>
<evidence type="ECO:0000313" key="7">
    <source>
        <dbReference type="EMBL" id="MDP8175099.1"/>
    </source>
</evidence>
<evidence type="ECO:0000256" key="3">
    <source>
        <dbReference type="ARBA" id="ARBA00022764"/>
    </source>
</evidence>
<dbReference type="Pfam" id="PF16889">
    <property type="entry name" value="Hepar_II_III_N"/>
    <property type="match status" value="1"/>
</dbReference>
<gene>
    <name evidence="7" type="ORF">QJU97_06495</name>
</gene>
<dbReference type="GO" id="GO:0042597">
    <property type="term" value="C:periplasmic space"/>
    <property type="evidence" value="ECO:0007669"/>
    <property type="project" value="UniProtKB-SubCell"/>
</dbReference>
<dbReference type="GO" id="GO:0016829">
    <property type="term" value="F:lyase activity"/>
    <property type="evidence" value="ECO:0007669"/>
    <property type="project" value="UniProtKB-KW"/>
</dbReference>
<dbReference type="InterPro" id="IPR012480">
    <property type="entry name" value="Hepar_II_III_C"/>
</dbReference>
<keyword evidence="2" id="KW-0732">Signal</keyword>
<dbReference type="RefSeq" id="WP_306375502.1">
    <property type="nucleotide sequence ID" value="NZ_JASAYW010000004.1"/>
</dbReference>
<dbReference type="InterPro" id="IPR031680">
    <property type="entry name" value="Hepar_II_III_N"/>
</dbReference>
<comment type="caution">
    <text evidence="7">The sequence shown here is derived from an EMBL/GenBank/DDBJ whole genome shotgun (WGS) entry which is preliminary data.</text>
</comment>
<dbReference type="InterPro" id="IPR008929">
    <property type="entry name" value="Chondroitin_lyas"/>
</dbReference>
<dbReference type="PANTHER" id="PTHR39210:SF1">
    <property type="entry name" value="HEPARIN-SULFATE LYASE"/>
    <property type="match status" value="1"/>
</dbReference>
<dbReference type="PANTHER" id="PTHR39210">
    <property type="entry name" value="HEPARIN-SULFATE LYASE"/>
    <property type="match status" value="1"/>
</dbReference>
<reference evidence="7" key="1">
    <citation type="journal article" date="2023" name="Front. Microbiol.">
        <title>Phylogeography and host specificity of Pasteurellaceae pathogenic to sea-farmed fish in the north-east Atlantic.</title>
        <authorList>
            <person name="Gulla S."/>
            <person name="Colquhoun D.J."/>
            <person name="Olsen A.B."/>
            <person name="Spilsberg B."/>
            <person name="Lagesen K."/>
            <person name="Aakesson C.P."/>
            <person name="Strom S."/>
            <person name="Manji F."/>
            <person name="Birkbeck T.H."/>
            <person name="Nilsen H.K."/>
        </authorList>
    </citation>
    <scope>NUCLEOTIDE SEQUENCE</scope>
    <source>
        <strain evidence="7">98B1</strain>
    </source>
</reference>
<dbReference type="EMBL" id="JASAYT010000018">
    <property type="protein sequence ID" value="MDP8175099.1"/>
    <property type="molecule type" value="Genomic_DNA"/>
</dbReference>
<dbReference type="Proteomes" id="UP001231736">
    <property type="component" value="Unassembled WGS sequence"/>
</dbReference>
<evidence type="ECO:0000256" key="2">
    <source>
        <dbReference type="ARBA" id="ARBA00022729"/>
    </source>
</evidence>
<dbReference type="Pfam" id="PF07940">
    <property type="entry name" value="Hepar_II_III_C"/>
    <property type="match status" value="1"/>
</dbReference>
<accession>A0AAJ6P2V5</accession>
<keyword evidence="3" id="KW-0574">Periplasm</keyword>
<protein>
    <submittedName>
        <fullName evidence="7">Alginate lyase family protein</fullName>
    </submittedName>
</protein>
<name>A0AAJ6P2V5_9PAST</name>